<dbReference type="GO" id="GO:0003677">
    <property type="term" value="F:DNA binding"/>
    <property type="evidence" value="ECO:0007669"/>
    <property type="project" value="UniProtKB-KW"/>
</dbReference>
<dbReference type="AlphaFoldDB" id="A0A081D6C5"/>
<evidence type="ECO:0000259" key="5">
    <source>
        <dbReference type="Pfam" id="PF01420"/>
    </source>
</evidence>
<dbReference type="InterPro" id="IPR000055">
    <property type="entry name" value="Restrct_endonuc_typeI_TRD"/>
</dbReference>
<feature type="coiled-coil region" evidence="4">
    <location>
        <begin position="36"/>
        <end position="63"/>
    </location>
</feature>
<dbReference type="SUPFAM" id="SSF116734">
    <property type="entry name" value="DNA methylase specificity domain"/>
    <property type="match status" value="1"/>
</dbReference>
<evidence type="ECO:0000313" key="7">
    <source>
        <dbReference type="Proteomes" id="UP000028980"/>
    </source>
</evidence>
<dbReference type="REBASE" id="98076">
    <property type="entry name" value="S1.Nul19296ORF54P"/>
</dbReference>
<evidence type="ECO:0000256" key="4">
    <source>
        <dbReference type="SAM" id="Coils"/>
    </source>
</evidence>
<evidence type="ECO:0000256" key="2">
    <source>
        <dbReference type="ARBA" id="ARBA00022747"/>
    </source>
</evidence>
<dbReference type="InterPro" id="IPR052021">
    <property type="entry name" value="Type-I_RS_S_subunit"/>
</dbReference>
<dbReference type="EC" id="3.1.21.3" evidence="6"/>
<dbReference type="PANTHER" id="PTHR30408:SF12">
    <property type="entry name" value="TYPE I RESTRICTION ENZYME MJAVIII SPECIFICITY SUBUNIT"/>
    <property type="match status" value="1"/>
</dbReference>
<dbReference type="Proteomes" id="UP000028980">
    <property type="component" value="Unassembled WGS sequence"/>
</dbReference>
<keyword evidence="4" id="KW-0175">Coiled coil</keyword>
<organism evidence="6 7">
    <name type="scientific">Nonlabens ulvanivorans</name>
    <name type="common">Persicivirga ulvanivorans</name>
    <dbReference type="NCBI Taxonomy" id="906888"/>
    <lineage>
        <taxon>Bacteria</taxon>
        <taxon>Pseudomonadati</taxon>
        <taxon>Bacteroidota</taxon>
        <taxon>Flavobacteriia</taxon>
        <taxon>Flavobacteriales</taxon>
        <taxon>Flavobacteriaceae</taxon>
        <taxon>Nonlabens</taxon>
    </lineage>
</organism>
<keyword evidence="2" id="KW-0680">Restriction system</keyword>
<gene>
    <name evidence="6" type="ORF">JCM19296_49</name>
</gene>
<dbReference type="EMBL" id="BBLG01000001">
    <property type="protein sequence ID" value="GAK74471.1"/>
    <property type="molecule type" value="Genomic_DNA"/>
</dbReference>
<name>A0A081D6C5_NONUL</name>
<protein>
    <submittedName>
        <fullName evidence="6">Type I restriction-modification system</fullName>
        <ecNumber evidence="6">3.1.21.3</ecNumber>
    </submittedName>
</protein>
<keyword evidence="6" id="KW-0378">Hydrolase</keyword>
<dbReference type="GO" id="GO:0009307">
    <property type="term" value="P:DNA restriction-modification system"/>
    <property type="evidence" value="ECO:0007669"/>
    <property type="project" value="UniProtKB-KW"/>
</dbReference>
<comment type="similarity">
    <text evidence="1">Belongs to the type-I restriction system S methylase family.</text>
</comment>
<keyword evidence="3" id="KW-0238">DNA-binding</keyword>
<proteinExistence type="inferred from homology"/>
<sequence>MEGSIDRRGGLRWKNFKRIKVTIPKKEEQIAIASVLDSADKEIGLLNKQLEQLKIQKKGLMQQLLTGKKRLKV</sequence>
<accession>A0A081D6C5</accession>
<dbReference type="InterPro" id="IPR044946">
    <property type="entry name" value="Restrct_endonuc_typeI_TRD_sf"/>
</dbReference>
<reference evidence="6 7" key="1">
    <citation type="journal article" date="2014" name="Genome Announc.">
        <title>Draft Genome Sequences of Marine Flavobacterium Nonlabens Strains NR17, NR24, NR27, NR32, NR33, and Ara13.</title>
        <authorList>
            <person name="Nakanishi M."/>
            <person name="Meirelles P."/>
            <person name="Suzuki R."/>
            <person name="Takatani N."/>
            <person name="Mino S."/>
            <person name="Suda W."/>
            <person name="Oshima K."/>
            <person name="Hattori M."/>
            <person name="Ohkuma M."/>
            <person name="Hosokawa M."/>
            <person name="Miyashita K."/>
            <person name="Thompson F.L."/>
            <person name="Niwa A."/>
            <person name="Sawabe T."/>
            <person name="Sawabe T."/>
        </authorList>
    </citation>
    <scope>NUCLEOTIDE SEQUENCE [LARGE SCALE GENOMIC DNA]</scope>
    <source>
        <strain evidence="7">JCM19296</strain>
    </source>
</reference>
<evidence type="ECO:0000256" key="3">
    <source>
        <dbReference type="ARBA" id="ARBA00023125"/>
    </source>
</evidence>
<dbReference type="Gene3D" id="3.90.220.20">
    <property type="entry name" value="DNA methylase specificity domains"/>
    <property type="match status" value="1"/>
</dbReference>
<comment type="caution">
    <text evidence="6">The sequence shown here is derived from an EMBL/GenBank/DDBJ whole genome shotgun (WGS) entry which is preliminary data.</text>
</comment>
<feature type="domain" description="Type I restriction modification DNA specificity" evidence="5">
    <location>
        <begin position="11"/>
        <end position="54"/>
    </location>
</feature>
<dbReference type="PANTHER" id="PTHR30408">
    <property type="entry name" value="TYPE-1 RESTRICTION ENZYME ECOKI SPECIFICITY PROTEIN"/>
    <property type="match status" value="1"/>
</dbReference>
<dbReference type="Pfam" id="PF01420">
    <property type="entry name" value="Methylase_S"/>
    <property type="match status" value="1"/>
</dbReference>
<evidence type="ECO:0000256" key="1">
    <source>
        <dbReference type="ARBA" id="ARBA00010923"/>
    </source>
</evidence>
<evidence type="ECO:0000313" key="6">
    <source>
        <dbReference type="EMBL" id="GAK74471.1"/>
    </source>
</evidence>
<dbReference type="GO" id="GO:0009035">
    <property type="term" value="F:type I site-specific deoxyribonuclease activity"/>
    <property type="evidence" value="ECO:0007669"/>
    <property type="project" value="UniProtKB-EC"/>
</dbReference>